<evidence type="ECO:0000313" key="1">
    <source>
        <dbReference type="EMBL" id="JAA71412.1"/>
    </source>
</evidence>
<sequence length="86" mass="10195">MRLRPSTSFAIFLFILTRYGTGPELVRNVVKLRTKLKISRYRNYFRLSPLTPLNLPFLLFPFSFNLRFSNFRSRKPLKTFLTFTGG</sequence>
<proteinExistence type="evidence at transcript level"/>
<dbReference type="EMBL" id="GADI01002396">
    <property type="protein sequence ID" value="JAA71412.1"/>
    <property type="molecule type" value="mRNA"/>
</dbReference>
<reference evidence="1" key="1">
    <citation type="submission" date="2012-12" db="EMBL/GenBank/DDBJ databases">
        <title>Identification and characterization of a phenylalanine ammonia-lyase gene family in Isatis indigotica Fort.</title>
        <authorList>
            <person name="Liu Q."/>
            <person name="Chen J."/>
            <person name="Zhou X."/>
            <person name="Di P."/>
            <person name="Xiao Y."/>
            <person name="Xuan H."/>
            <person name="Zhang L."/>
            <person name="Chen W."/>
        </authorList>
    </citation>
    <scope>NUCLEOTIDE SEQUENCE</scope>
    <source>
        <tissue evidence="1">Salivary gland</tissue>
    </source>
</reference>
<accession>A0A0K8RJY4</accession>
<dbReference type="AlphaFoldDB" id="A0A0K8RJY4"/>
<name>A0A0K8RJY4_IXORI</name>
<organism evidence="1">
    <name type="scientific">Ixodes ricinus</name>
    <name type="common">Common tick</name>
    <name type="synonym">Acarus ricinus</name>
    <dbReference type="NCBI Taxonomy" id="34613"/>
    <lineage>
        <taxon>Eukaryota</taxon>
        <taxon>Metazoa</taxon>
        <taxon>Ecdysozoa</taxon>
        <taxon>Arthropoda</taxon>
        <taxon>Chelicerata</taxon>
        <taxon>Arachnida</taxon>
        <taxon>Acari</taxon>
        <taxon>Parasitiformes</taxon>
        <taxon>Ixodida</taxon>
        <taxon>Ixodoidea</taxon>
        <taxon>Ixodidae</taxon>
        <taxon>Ixodinae</taxon>
        <taxon>Ixodes</taxon>
    </lineage>
</organism>
<protein>
    <submittedName>
        <fullName evidence="1">Putative 5'-nucleotidase/apyrase</fullName>
    </submittedName>
</protein>